<dbReference type="PROSITE" id="PS50088">
    <property type="entry name" value="ANK_REPEAT"/>
    <property type="match status" value="1"/>
</dbReference>
<dbReference type="EMBL" id="SIDB01000004">
    <property type="protein sequence ID" value="KAI3433860.1"/>
    <property type="molecule type" value="Genomic_DNA"/>
</dbReference>
<organism evidence="2 3">
    <name type="scientific">Chlorella vulgaris</name>
    <name type="common">Green alga</name>
    <dbReference type="NCBI Taxonomy" id="3077"/>
    <lineage>
        <taxon>Eukaryota</taxon>
        <taxon>Viridiplantae</taxon>
        <taxon>Chlorophyta</taxon>
        <taxon>core chlorophytes</taxon>
        <taxon>Trebouxiophyceae</taxon>
        <taxon>Chlorellales</taxon>
        <taxon>Chlorellaceae</taxon>
        <taxon>Chlorella clade</taxon>
        <taxon>Chlorella</taxon>
    </lineage>
</organism>
<evidence type="ECO:0008006" key="4">
    <source>
        <dbReference type="Google" id="ProtNLM"/>
    </source>
</evidence>
<comment type="caution">
    <text evidence="2">The sequence shown here is derived from an EMBL/GenBank/DDBJ whole genome shotgun (WGS) entry which is preliminary data.</text>
</comment>
<dbReference type="InterPro" id="IPR036770">
    <property type="entry name" value="Ankyrin_rpt-contain_sf"/>
</dbReference>
<evidence type="ECO:0000313" key="3">
    <source>
        <dbReference type="Proteomes" id="UP001055712"/>
    </source>
</evidence>
<proteinExistence type="predicted"/>
<dbReference type="Proteomes" id="UP001055712">
    <property type="component" value="Unassembled WGS sequence"/>
</dbReference>
<protein>
    <recommendedName>
        <fullName evidence="4">Ankyrin repeat domain-containing protein</fullName>
    </recommendedName>
</protein>
<dbReference type="AlphaFoldDB" id="A0A9D4TTC7"/>
<dbReference type="OrthoDB" id="539213at2759"/>
<dbReference type="PROSITE" id="PS50297">
    <property type="entry name" value="ANK_REP_REGION"/>
    <property type="match status" value="1"/>
</dbReference>
<evidence type="ECO:0000256" key="1">
    <source>
        <dbReference type="PROSITE-ProRule" id="PRU00023"/>
    </source>
</evidence>
<accession>A0A9D4TTC7</accession>
<sequence length="199" mass="21557">MQELPHDRAQLIAAASARRAALTEAGVYAGAVSFSPFLFKSPSAPQFELAATLAYVALVLRSMSGAVSAVRAEQAMLADNRDVLQRRLEKSLVQRAELAKQFGLPVLQKRLYLAEDVTMYLEYGSGLPLKKLPKYRAMLRSGALPADTFLLLAAQAGDAPMVQQLLDAGADPQHQDPQGKTALELMPMHAVRRVLTAVT</sequence>
<feature type="repeat" description="ANK" evidence="1">
    <location>
        <begin position="145"/>
        <end position="177"/>
    </location>
</feature>
<dbReference type="InterPro" id="IPR002110">
    <property type="entry name" value="Ankyrin_rpt"/>
</dbReference>
<name>A0A9D4TTC7_CHLVU</name>
<gene>
    <name evidence="2" type="ORF">D9Q98_003663</name>
</gene>
<dbReference type="SUPFAM" id="SSF48403">
    <property type="entry name" value="Ankyrin repeat"/>
    <property type="match status" value="1"/>
</dbReference>
<dbReference type="Gene3D" id="1.25.40.20">
    <property type="entry name" value="Ankyrin repeat-containing domain"/>
    <property type="match status" value="1"/>
</dbReference>
<keyword evidence="1" id="KW-0040">ANK repeat</keyword>
<reference evidence="2" key="1">
    <citation type="journal article" date="2019" name="Plant J.">
        <title>Chlorella vulgaris genome assembly and annotation reveals the molecular basis for metabolic acclimation to high light conditions.</title>
        <authorList>
            <person name="Cecchin M."/>
            <person name="Marcolungo L."/>
            <person name="Rossato M."/>
            <person name="Girolomoni L."/>
            <person name="Cosentino E."/>
            <person name="Cuine S."/>
            <person name="Li-Beisson Y."/>
            <person name="Delledonne M."/>
            <person name="Ballottari M."/>
        </authorList>
    </citation>
    <scope>NUCLEOTIDE SEQUENCE</scope>
    <source>
        <strain evidence="2">211/11P</strain>
    </source>
</reference>
<evidence type="ECO:0000313" key="2">
    <source>
        <dbReference type="EMBL" id="KAI3433860.1"/>
    </source>
</evidence>
<keyword evidence="3" id="KW-1185">Reference proteome</keyword>
<reference evidence="2" key="2">
    <citation type="submission" date="2020-11" db="EMBL/GenBank/DDBJ databases">
        <authorList>
            <person name="Cecchin M."/>
            <person name="Marcolungo L."/>
            <person name="Rossato M."/>
            <person name="Girolomoni L."/>
            <person name="Cosentino E."/>
            <person name="Cuine S."/>
            <person name="Li-Beisson Y."/>
            <person name="Delledonne M."/>
            <person name="Ballottari M."/>
        </authorList>
    </citation>
    <scope>NUCLEOTIDE SEQUENCE</scope>
    <source>
        <strain evidence="2">211/11P</strain>
        <tissue evidence="2">Whole cell</tissue>
    </source>
</reference>